<feature type="region of interest" description="Disordered" evidence="1">
    <location>
        <begin position="14"/>
        <end position="41"/>
    </location>
</feature>
<proteinExistence type="predicted"/>
<evidence type="ECO:0000313" key="4">
    <source>
        <dbReference type="Proteomes" id="UP001224926"/>
    </source>
</evidence>
<dbReference type="EMBL" id="CP101873">
    <property type="protein sequence ID" value="WMT07813.1"/>
    <property type="molecule type" value="Genomic_DNA"/>
</dbReference>
<dbReference type="EMBL" id="CP101873">
    <property type="protein sequence ID" value="WMT08445.1"/>
    <property type="molecule type" value="Genomic_DNA"/>
</dbReference>
<dbReference type="GeneID" id="39864917"/>
<dbReference type="AlphaFoldDB" id="A0AAF0PFM3"/>
<sequence>MQLYTLEFNEDEVGQISVGASPDTTEQTPLDDRGSAEMLAGPTPEISFDVVVDGPDGRRRASELEHLLSQPTVAPVAVSIPNQPDLEGYYVGSSVDRDVVLSQDGGDDHHVVPLTLSRSGTQQSHDRVLETDPTEDIDHEYGNDTTLLVGLPAAADRVQWFDLEDKTRQLASPIETRSAEGGDIEIYDLADGEAAVGTGSPAIVYDLDLEADGDVDVGVFDTQGSEDRADWARIVSPKASVDDPVVLDNGLARLRLDEPAGTLEAQQWDATNETWTTVGLEGSQPSTVTLFDVDLVDVAMARDQAQLTFDVDGSLFSLNAIVNRGAEDVLFSIPTNESGPIPTDLEDWLAPIASSSVVDPNASKALVARNEVRK</sequence>
<dbReference type="RefSeq" id="WP_049964225.1">
    <property type="nucleotide sequence ID" value="NZ_CP101873.1"/>
</dbReference>
<evidence type="ECO:0000313" key="2">
    <source>
        <dbReference type="EMBL" id="WMT07813.1"/>
    </source>
</evidence>
<dbReference type="Proteomes" id="UP001224926">
    <property type="component" value="Chromosome"/>
</dbReference>
<protein>
    <submittedName>
        <fullName evidence="2">Uncharacterized protein</fullName>
    </submittedName>
</protein>
<evidence type="ECO:0000313" key="3">
    <source>
        <dbReference type="EMBL" id="WMT08445.1"/>
    </source>
</evidence>
<evidence type="ECO:0000256" key="1">
    <source>
        <dbReference type="SAM" id="MobiDB-lite"/>
    </source>
</evidence>
<name>A0AAF0PFM3_9EURY</name>
<accession>A0AAF0PFM3</accession>
<organism evidence="2 4">
    <name type="scientific">Natrinema thermotolerans</name>
    <dbReference type="NCBI Taxonomy" id="121872"/>
    <lineage>
        <taxon>Archaea</taxon>
        <taxon>Methanobacteriati</taxon>
        <taxon>Methanobacteriota</taxon>
        <taxon>Stenosarchaea group</taxon>
        <taxon>Halobacteria</taxon>
        <taxon>Halobacteriales</taxon>
        <taxon>Natrialbaceae</taxon>
        <taxon>Natrinema</taxon>
    </lineage>
</organism>
<gene>
    <name evidence="3" type="ORF">NP511_02155</name>
    <name evidence="2" type="ORF">NP511_20870</name>
</gene>
<dbReference type="GeneID" id="84216448"/>
<keyword evidence="4" id="KW-1185">Reference proteome</keyword>
<reference evidence="2 4" key="1">
    <citation type="submission" date="2022-07" db="EMBL/GenBank/DDBJ databases">
        <title>Two temperate virus in Haloterrigena jeotgali A29.</title>
        <authorList>
            <person name="Deng X."/>
        </authorList>
    </citation>
    <scope>NUCLEOTIDE SEQUENCE [LARGE SCALE GENOMIC DNA]</scope>
    <source>
        <strain evidence="2 4">A29</strain>
    </source>
</reference>